<evidence type="ECO:0000256" key="5">
    <source>
        <dbReference type="ARBA" id="ARBA00012458"/>
    </source>
</evidence>
<dbReference type="EMBL" id="FOZW01000006">
    <property type="protein sequence ID" value="SFS90691.1"/>
    <property type="molecule type" value="Genomic_DNA"/>
</dbReference>
<protein>
    <recommendedName>
        <fullName evidence="6 12">Dihydropteroate synthase</fullName>
        <shortName evidence="12">DHPS</shortName>
        <ecNumber evidence="5 12">2.5.1.15</ecNumber>
    </recommendedName>
    <alternativeName>
        <fullName evidence="11 12">Dihydropteroate pyrophosphorylase</fullName>
    </alternativeName>
</protein>
<dbReference type="FunFam" id="3.20.20.20:FF:000006">
    <property type="entry name" value="Dihydropteroate synthase"/>
    <property type="match status" value="1"/>
</dbReference>
<dbReference type="EC" id="2.5.1.15" evidence="5 12"/>
<dbReference type="GO" id="GO:0005829">
    <property type="term" value="C:cytosol"/>
    <property type="evidence" value="ECO:0007669"/>
    <property type="project" value="TreeGrafter"/>
</dbReference>
<dbReference type="NCBIfam" id="TIGR01496">
    <property type="entry name" value="DHPS"/>
    <property type="match status" value="1"/>
</dbReference>
<keyword evidence="7 12" id="KW-0808">Transferase</keyword>
<comment type="function">
    <text evidence="12">Catalyzes the condensation of para-aminobenzoate (pABA) with 6-hydroxymethyl-7,8-dihydropterin diphosphate (DHPt-PP) to form 7,8-dihydropteroate (H2Pte), the immediate precursor of folate derivatives.</text>
</comment>
<evidence type="ECO:0000256" key="10">
    <source>
        <dbReference type="ARBA" id="ARBA00022909"/>
    </source>
</evidence>
<dbReference type="PROSITE" id="PS00792">
    <property type="entry name" value="DHPS_1"/>
    <property type="match status" value="1"/>
</dbReference>
<dbReference type="CDD" id="cd00739">
    <property type="entry name" value="DHPS"/>
    <property type="match status" value="1"/>
</dbReference>
<name>A0A1I6TNF9_9RHOB</name>
<comment type="similarity">
    <text evidence="4 12">Belongs to the DHPS family.</text>
</comment>
<keyword evidence="16" id="KW-1185">Reference proteome</keyword>
<dbReference type="GO" id="GO:0046656">
    <property type="term" value="P:folic acid biosynthetic process"/>
    <property type="evidence" value="ECO:0007669"/>
    <property type="project" value="UniProtKB-KW"/>
</dbReference>
<feature type="domain" description="Pterin-binding" evidence="14">
    <location>
        <begin position="72"/>
        <end position="323"/>
    </location>
</feature>
<evidence type="ECO:0000256" key="7">
    <source>
        <dbReference type="ARBA" id="ARBA00022679"/>
    </source>
</evidence>
<gene>
    <name evidence="15" type="ORF">SAMN04488050_106216</name>
</gene>
<sequence length="334" mass="35341">MTARYRPLVQSGHARPEDALPLAGGPRWFSHCARHGRGEPVTVVPVTQVPQDVLARLTAPREPVAGLPMGGTRIMGILNVTPDSFSDGGTDSSAEDSIARARRMLEDGAEILDIGGESTRPGAPEVPVEEEIARVVPVTTALKGVPISVDTRKAAVARAAAEAGATLINDVSGLVFDPEMTEFCASSRLPVCVMHMRGTPETMLTETDYEDVLLDVYDFLETQIHALEHAGLPREKIVVDPGIGFAKTLEQNLALLHGLSLFHGLGCAILLGVSRKGFIGKLSGESEAARRFPGSIAVALAGVAQGAQIIRVHDVAETRQALTLWQAVEGGGTQ</sequence>
<keyword evidence="10 12" id="KW-0289">Folate biosynthesis</keyword>
<evidence type="ECO:0000256" key="11">
    <source>
        <dbReference type="ARBA" id="ARBA00030193"/>
    </source>
</evidence>
<dbReference type="PANTHER" id="PTHR20941:SF1">
    <property type="entry name" value="FOLIC ACID SYNTHESIS PROTEIN FOL1"/>
    <property type="match status" value="1"/>
</dbReference>
<reference evidence="16" key="1">
    <citation type="submission" date="2016-10" db="EMBL/GenBank/DDBJ databases">
        <authorList>
            <person name="Varghese N."/>
            <person name="Submissions S."/>
        </authorList>
    </citation>
    <scope>NUCLEOTIDE SEQUENCE [LARGE SCALE GENOMIC DNA]</scope>
    <source>
        <strain evidence="16">DSM 26894</strain>
    </source>
</reference>
<evidence type="ECO:0000313" key="16">
    <source>
        <dbReference type="Proteomes" id="UP000199392"/>
    </source>
</evidence>
<evidence type="ECO:0000256" key="13">
    <source>
        <dbReference type="SAM" id="MobiDB-lite"/>
    </source>
</evidence>
<evidence type="ECO:0000256" key="12">
    <source>
        <dbReference type="RuleBase" id="RU361205"/>
    </source>
</evidence>
<dbReference type="OrthoDB" id="9811744at2"/>
<evidence type="ECO:0000259" key="14">
    <source>
        <dbReference type="PROSITE" id="PS50972"/>
    </source>
</evidence>
<evidence type="ECO:0000256" key="6">
    <source>
        <dbReference type="ARBA" id="ARBA00016919"/>
    </source>
</evidence>
<evidence type="ECO:0000256" key="8">
    <source>
        <dbReference type="ARBA" id="ARBA00022723"/>
    </source>
</evidence>
<dbReference type="SUPFAM" id="SSF51717">
    <property type="entry name" value="Dihydropteroate synthetase-like"/>
    <property type="match status" value="1"/>
</dbReference>
<comment type="pathway">
    <text evidence="3 12">Cofactor biosynthesis; tetrahydrofolate biosynthesis; 7,8-dihydrofolate from 2-amino-4-hydroxy-6-hydroxymethyl-7,8-dihydropteridine diphosphate and 4-aminobenzoate: step 1/2.</text>
</comment>
<evidence type="ECO:0000256" key="1">
    <source>
        <dbReference type="ARBA" id="ARBA00000012"/>
    </source>
</evidence>
<keyword evidence="8 12" id="KW-0479">Metal-binding</keyword>
<organism evidence="15 16">
    <name type="scientific">Alloyangia pacifica</name>
    <dbReference type="NCBI Taxonomy" id="311180"/>
    <lineage>
        <taxon>Bacteria</taxon>
        <taxon>Pseudomonadati</taxon>
        <taxon>Pseudomonadota</taxon>
        <taxon>Alphaproteobacteria</taxon>
        <taxon>Rhodobacterales</taxon>
        <taxon>Roseobacteraceae</taxon>
        <taxon>Alloyangia</taxon>
    </lineage>
</organism>
<evidence type="ECO:0000256" key="4">
    <source>
        <dbReference type="ARBA" id="ARBA00009503"/>
    </source>
</evidence>
<dbReference type="GO" id="GO:0046872">
    <property type="term" value="F:metal ion binding"/>
    <property type="evidence" value="ECO:0007669"/>
    <property type="project" value="UniProtKB-KW"/>
</dbReference>
<dbReference type="PROSITE" id="PS50972">
    <property type="entry name" value="PTERIN_BINDING"/>
    <property type="match status" value="1"/>
</dbReference>
<dbReference type="Proteomes" id="UP000199392">
    <property type="component" value="Unassembled WGS sequence"/>
</dbReference>
<evidence type="ECO:0000256" key="9">
    <source>
        <dbReference type="ARBA" id="ARBA00022842"/>
    </source>
</evidence>
<proteinExistence type="inferred from homology"/>
<evidence type="ECO:0000313" key="15">
    <source>
        <dbReference type="EMBL" id="SFS90691.1"/>
    </source>
</evidence>
<dbReference type="UniPathway" id="UPA00077">
    <property type="reaction ID" value="UER00156"/>
</dbReference>
<dbReference type="InterPro" id="IPR011005">
    <property type="entry name" value="Dihydropteroate_synth-like_sf"/>
</dbReference>
<dbReference type="PANTHER" id="PTHR20941">
    <property type="entry name" value="FOLATE SYNTHESIS PROTEINS"/>
    <property type="match status" value="1"/>
</dbReference>
<comment type="catalytic activity">
    <reaction evidence="1">
        <text>(7,8-dihydropterin-6-yl)methyl diphosphate + 4-aminobenzoate = 7,8-dihydropteroate + diphosphate</text>
        <dbReference type="Rhea" id="RHEA:19949"/>
        <dbReference type="ChEBI" id="CHEBI:17836"/>
        <dbReference type="ChEBI" id="CHEBI:17839"/>
        <dbReference type="ChEBI" id="CHEBI:33019"/>
        <dbReference type="ChEBI" id="CHEBI:72950"/>
        <dbReference type="EC" id="2.5.1.15"/>
    </reaction>
</comment>
<dbReference type="InterPro" id="IPR006390">
    <property type="entry name" value="DHP_synth_dom"/>
</dbReference>
<dbReference type="InterPro" id="IPR045031">
    <property type="entry name" value="DHP_synth-like"/>
</dbReference>
<dbReference type="PROSITE" id="PS00793">
    <property type="entry name" value="DHPS_2"/>
    <property type="match status" value="1"/>
</dbReference>
<comment type="cofactor">
    <cofactor evidence="2 12">
        <name>Mg(2+)</name>
        <dbReference type="ChEBI" id="CHEBI:18420"/>
    </cofactor>
</comment>
<dbReference type="RefSeq" id="WP_092425049.1">
    <property type="nucleotide sequence ID" value="NZ_FNCL01000006.1"/>
</dbReference>
<dbReference type="GO" id="GO:0004156">
    <property type="term" value="F:dihydropteroate synthase activity"/>
    <property type="evidence" value="ECO:0007669"/>
    <property type="project" value="UniProtKB-EC"/>
</dbReference>
<dbReference type="Gene3D" id="3.20.20.20">
    <property type="entry name" value="Dihydropteroate synthase-like"/>
    <property type="match status" value="1"/>
</dbReference>
<dbReference type="InterPro" id="IPR000489">
    <property type="entry name" value="Pterin-binding_dom"/>
</dbReference>
<evidence type="ECO:0000256" key="2">
    <source>
        <dbReference type="ARBA" id="ARBA00001946"/>
    </source>
</evidence>
<evidence type="ECO:0000256" key="3">
    <source>
        <dbReference type="ARBA" id="ARBA00004763"/>
    </source>
</evidence>
<keyword evidence="9 12" id="KW-0460">Magnesium</keyword>
<dbReference type="STRING" id="311180.SAMN04488050_106216"/>
<dbReference type="Pfam" id="PF00809">
    <property type="entry name" value="Pterin_bind"/>
    <property type="match status" value="1"/>
</dbReference>
<dbReference type="GO" id="GO:0046654">
    <property type="term" value="P:tetrahydrofolate biosynthetic process"/>
    <property type="evidence" value="ECO:0007669"/>
    <property type="project" value="UniProtKB-UniPathway"/>
</dbReference>
<accession>A0A1I6TNF9</accession>
<feature type="region of interest" description="Disordered" evidence="13">
    <location>
        <begin position="1"/>
        <end position="20"/>
    </location>
</feature>
<dbReference type="AlphaFoldDB" id="A0A1I6TNF9"/>